<protein>
    <submittedName>
        <fullName evidence="1">Uncharacterized protein</fullName>
    </submittedName>
</protein>
<reference evidence="1" key="1">
    <citation type="submission" date="2024-05" db="EMBL/GenBank/DDBJ databases">
        <title>Whole genome shotgun sequence of Streptomyces violascens NBRC 12920.</title>
        <authorList>
            <person name="Komaki H."/>
            <person name="Tamura T."/>
        </authorList>
    </citation>
    <scope>NUCLEOTIDE SEQUENCE</scope>
    <source>
        <strain evidence="1">NBRC 12920</strain>
    </source>
</reference>
<name>A0ABQ3QZK5_9ACTN</name>
<proteinExistence type="predicted"/>
<organism evidence="1 2">
    <name type="scientific">Streptomyces violascens</name>
    <dbReference type="NCBI Taxonomy" id="67381"/>
    <lineage>
        <taxon>Bacteria</taxon>
        <taxon>Bacillati</taxon>
        <taxon>Actinomycetota</taxon>
        <taxon>Actinomycetes</taxon>
        <taxon>Kitasatosporales</taxon>
        <taxon>Streptomycetaceae</taxon>
        <taxon>Streptomyces</taxon>
    </lineage>
</organism>
<keyword evidence="2" id="KW-1185">Reference proteome</keyword>
<dbReference type="Proteomes" id="UP001050808">
    <property type="component" value="Unassembled WGS sequence"/>
</dbReference>
<accession>A0ABQ3QZK5</accession>
<evidence type="ECO:0000313" key="1">
    <source>
        <dbReference type="EMBL" id="GHI42706.1"/>
    </source>
</evidence>
<evidence type="ECO:0000313" key="2">
    <source>
        <dbReference type="Proteomes" id="UP001050808"/>
    </source>
</evidence>
<gene>
    <name evidence="1" type="ORF">Sviol_71140</name>
</gene>
<comment type="caution">
    <text evidence="1">The sequence shown here is derived from an EMBL/GenBank/DDBJ whole genome shotgun (WGS) entry which is preliminary data.</text>
</comment>
<sequence length="145" mass="15894">MTVRFEICHTEESMEISAAATVWGGVWVNLDGCGFPEADWNDLPVALACEFLRVSDRIRRAEFKSHRVHFFDGPFWVEFERVGEGKVEVSVGGGSPRNVVLPSGDVVAAIRSYSAAILTSCLRRGWGDTADVRDLKALHGDSPGI</sequence>
<dbReference type="EMBL" id="BNDY01000017">
    <property type="protein sequence ID" value="GHI42706.1"/>
    <property type="molecule type" value="Genomic_DNA"/>
</dbReference>